<feature type="short sequence motif" description="'KMSKS' region" evidence="7">
    <location>
        <begin position="232"/>
        <end position="236"/>
    </location>
</feature>
<keyword evidence="11" id="KW-1185">Reference proteome</keyword>
<evidence type="ECO:0000256" key="5">
    <source>
        <dbReference type="ARBA" id="ARBA00022840"/>
    </source>
</evidence>
<dbReference type="GO" id="GO:0008270">
    <property type="term" value="F:zinc ion binding"/>
    <property type="evidence" value="ECO:0007669"/>
    <property type="project" value="UniProtKB-UniRule"/>
</dbReference>
<keyword evidence="4 7" id="KW-0862">Zinc</keyword>
<evidence type="ECO:0000256" key="3">
    <source>
        <dbReference type="ARBA" id="ARBA00022741"/>
    </source>
</evidence>
<evidence type="ECO:0000259" key="9">
    <source>
        <dbReference type="Pfam" id="PF00749"/>
    </source>
</evidence>
<feature type="domain" description="Glutamyl/glutaminyl-tRNA synthetase class Ib catalytic" evidence="9">
    <location>
        <begin position="9"/>
        <end position="243"/>
    </location>
</feature>
<dbReference type="InterPro" id="IPR014729">
    <property type="entry name" value="Rossmann-like_a/b/a_fold"/>
</dbReference>
<proteinExistence type="inferred from homology"/>
<evidence type="ECO:0000256" key="8">
    <source>
        <dbReference type="RuleBase" id="RU363037"/>
    </source>
</evidence>
<feature type="binding site" evidence="7">
    <location>
        <begin position="11"/>
        <end position="15"/>
    </location>
    <ligand>
        <name>L-glutamate</name>
        <dbReference type="ChEBI" id="CHEBI:29985"/>
    </ligand>
</feature>
<dbReference type="GO" id="GO:0005829">
    <property type="term" value="C:cytosol"/>
    <property type="evidence" value="ECO:0007669"/>
    <property type="project" value="TreeGrafter"/>
</dbReference>
<evidence type="ECO:0000313" key="10">
    <source>
        <dbReference type="EMBL" id="GGF85583.1"/>
    </source>
</evidence>
<sequence>MNNASPIYRGRFAPSPTGDLHFGSLVAALVSYCEARSHNGQWHLRIEDVDSTRTVDGADQRIFDTLKAYQLQWDGPVIYQTNERQQQIYREALTYLNNSGLIYRCRCTRKQLSGYSTYPGNCRFQTIDKAQPHSIRLRVDDEVITFHDTYQGRQQQNLYQQCGDFNIVRKDGLFCYQLAVVLDDHAAGINHVVRGIDILDSTARQIYLHQKLGLKPPNYAHFPIMVNAQGHKLSKQNHASAVGCEDPVKVTRLALQLLNQVVTNQPMNQQQLIQWAVDHWQPDRFKNQTRITYGDTP</sequence>
<feature type="binding site" evidence="7">
    <location>
        <position position="194"/>
    </location>
    <ligand>
        <name>L-glutamate</name>
        <dbReference type="ChEBI" id="CHEBI:29985"/>
    </ligand>
</feature>
<feature type="binding site" evidence="7">
    <location>
        <position position="47"/>
    </location>
    <ligand>
        <name>L-glutamate</name>
        <dbReference type="ChEBI" id="CHEBI:29985"/>
    </ligand>
</feature>
<dbReference type="NCBIfam" id="NF004314">
    <property type="entry name" value="PRK05710.1-3"/>
    <property type="match status" value="1"/>
</dbReference>
<dbReference type="NCBIfam" id="TIGR03838">
    <property type="entry name" value="queuosine_YadB"/>
    <property type="match status" value="1"/>
</dbReference>
<comment type="similarity">
    <text evidence="7">Belongs to the class-I aminoacyl-tRNA synthetase family. GluQ subfamily.</text>
</comment>
<dbReference type="InterPro" id="IPR022380">
    <property type="entry name" value="Glu-Q_tRNA(Asp)_Synthase"/>
</dbReference>
<evidence type="ECO:0000313" key="11">
    <source>
        <dbReference type="Proteomes" id="UP000605253"/>
    </source>
</evidence>
<feature type="binding site" evidence="7">
    <location>
        <position position="235"/>
    </location>
    <ligand>
        <name>ATP</name>
        <dbReference type="ChEBI" id="CHEBI:30616"/>
    </ligand>
</feature>
<name>A0A917CGG5_9GAMM</name>
<dbReference type="GO" id="GO:0005524">
    <property type="term" value="F:ATP binding"/>
    <property type="evidence" value="ECO:0007669"/>
    <property type="project" value="UniProtKB-KW"/>
</dbReference>
<dbReference type="Proteomes" id="UP000605253">
    <property type="component" value="Unassembled WGS sequence"/>
</dbReference>
<dbReference type="RefSeq" id="WP_188363916.1">
    <property type="nucleotide sequence ID" value="NZ_BAABJF010000011.1"/>
</dbReference>
<dbReference type="EC" id="6.1.1.-" evidence="7"/>
<accession>A0A917CGG5</accession>
<feature type="binding site" evidence="7">
    <location>
        <position position="122"/>
    </location>
    <ligand>
        <name>Zn(2+)</name>
        <dbReference type="ChEBI" id="CHEBI:29105"/>
    </ligand>
</feature>
<dbReference type="InterPro" id="IPR049940">
    <property type="entry name" value="GluQ/Sye"/>
</dbReference>
<dbReference type="PRINTS" id="PR00987">
    <property type="entry name" value="TRNASYNTHGLU"/>
</dbReference>
<dbReference type="EMBL" id="BMEO01000001">
    <property type="protein sequence ID" value="GGF85583.1"/>
    <property type="molecule type" value="Genomic_DNA"/>
</dbReference>
<dbReference type="Pfam" id="PF00749">
    <property type="entry name" value="tRNA-synt_1c"/>
    <property type="match status" value="1"/>
</dbReference>
<feature type="binding site" evidence="7">
    <location>
        <position position="176"/>
    </location>
    <ligand>
        <name>L-glutamate</name>
        <dbReference type="ChEBI" id="CHEBI:29985"/>
    </ligand>
</feature>
<dbReference type="PANTHER" id="PTHR43311:SF1">
    <property type="entry name" value="GLUTAMYL-Q TRNA(ASP) SYNTHETASE"/>
    <property type="match status" value="1"/>
</dbReference>
<feature type="short sequence motif" description="'HIGH' region" evidence="7">
    <location>
        <begin position="14"/>
        <end position="24"/>
    </location>
</feature>
<dbReference type="HAMAP" id="MF_01428">
    <property type="entry name" value="Glu_Q_tRNA_synth"/>
    <property type="match status" value="1"/>
</dbReference>
<keyword evidence="6 7" id="KW-0030">Aminoacyl-tRNA synthetase</keyword>
<dbReference type="InterPro" id="IPR020058">
    <property type="entry name" value="Glu/Gln-tRNA-synth_Ib_cat-dom"/>
</dbReference>
<dbReference type="AlphaFoldDB" id="A0A917CGG5"/>
<evidence type="ECO:0000256" key="1">
    <source>
        <dbReference type="ARBA" id="ARBA00022598"/>
    </source>
</evidence>
<reference evidence="10" key="2">
    <citation type="submission" date="2020-09" db="EMBL/GenBank/DDBJ databases">
        <authorList>
            <person name="Sun Q."/>
            <person name="Zhou Y."/>
        </authorList>
    </citation>
    <scope>NUCLEOTIDE SEQUENCE</scope>
    <source>
        <strain evidence="10">CGMCC 1.12181</strain>
    </source>
</reference>
<dbReference type="GO" id="GO:0004818">
    <property type="term" value="F:glutamate-tRNA ligase activity"/>
    <property type="evidence" value="ECO:0007669"/>
    <property type="project" value="TreeGrafter"/>
</dbReference>
<evidence type="ECO:0000256" key="2">
    <source>
        <dbReference type="ARBA" id="ARBA00022723"/>
    </source>
</evidence>
<keyword evidence="1 7" id="KW-0436">Ligase</keyword>
<keyword evidence="5 7" id="KW-0067">ATP-binding</keyword>
<feature type="binding site" evidence="7">
    <location>
        <position position="118"/>
    </location>
    <ligand>
        <name>Zn(2+)</name>
        <dbReference type="ChEBI" id="CHEBI:29105"/>
    </ligand>
</feature>
<keyword evidence="8" id="KW-0648">Protein biosynthesis</keyword>
<dbReference type="SUPFAM" id="SSF52374">
    <property type="entry name" value="Nucleotidylyl transferase"/>
    <property type="match status" value="1"/>
</dbReference>
<comment type="function">
    <text evidence="7">Catalyzes the tRNA-independent activation of glutamate in presence of ATP and the subsequent transfer of glutamate onto a tRNA(Asp). Glutamate is transferred on the 2-amino-5-(4,5-dihydroxy-2-cyclopenten-1-yl) moiety of the queuosine in the wobble position of the QUC anticodon.</text>
</comment>
<dbReference type="Gene3D" id="3.40.50.620">
    <property type="entry name" value="HUPs"/>
    <property type="match status" value="1"/>
</dbReference>
<reference evidence="10" key="1">
    <citation type="journal article" date="2014" name="Int. J. Syst. Evol. Microbiol.">
        <title>Complete genome sequence of Corynebacterium casei LMG S-19264T (=DSM 44701T), isolated from a smear-ripened cheese.</title>
        <authorList>
            <consortium name="US DOE Joint Genome Institute (JGI-PGF)"/>
            <person name="Walter F."/>
            <person name="Albersmeier A."/>
            <person name="Kalinowski J."/>
            <person name="Ruckert C."/>
        </authorList>
    </citation>
    <scope>NUCLEOTIDE SEQUENCE</scope>
    <source>
        <strain evidence="10">CGMCC 1.12181</strain>
    </source>
</reference>
<dbReference type="GO" id="GO:0006424">
    <property type="term" value="P:glutamyl-tRNA aminoacylation"/>
    <property type="evidence" value="ECO:0007669"/>
    <property type="project" value="InterPro"/>
</dbReference>
<comment type="caution">
    <text evidence="10">The sequence shown here is derived from an EMBL/GenBank/DDBJ whole genome shotgun (WGS) entry which is preliminary data.</text>
</comment>
<keyword evidence="2 7" id="KW-0479">Metal-binding</keyword>
<gene>
    <name evidence="7 10" type="primary">gluQ</name>
    <name evidence="10" type="ORF">GCM10011365_03240</name>
</gene>
<dbReference type="GO" id="GO:0006400">
    <property type="term" value="P:tRNA modification"/>
    <property type="evidence" value="ECO:0007669"/>
    <property type="project" value="InterPro"/>
</dbReference>
<feature type="binding site" evidence="7">
    <location>
        <position position="105"/>
    </location>
    <ligand>
        <name>Zn(2+)</name>
        <dbReference type="ChEBI" id="CHEBI:29105"/>
    </ligand>
</feature>
<dbReference type="InterPro" id="IPR000924">
    <property type="entry name" value="Glu/Gln-tRNA-synth"/>
</dbReference>
<dbReference type="PANTHER" id="PTHR43311">
    <property type="entry name" value="GLUTAMATE--TRNA LIGASE"/>
    <property type="match status" value="1"/>
</dbReference>
<comment type="cofactor">
    <cofactor evidence="7">
        <name>Zn(2+)</name>
        <dbReference type="ChEBI" id="CHEBI:29105"/>
    </cofactor>
    <text evidence="7">Binds 1 zinc ion per subunit.</text>
</comment>
<evidence type="ECO:0000256" key="4">
    <source>
        <dbReference type="ARBA" id="ARBA00022833"/>
    </source>
</evidence>
<feature type="binding site" evidence="7">
    <location>
        <position position="107"/>
    </location>
    <ligand>
        <name>Zn(2+)</name>
        <dbReference type="ChEBI" id="CHEBI:29105"/>
    </ligand>
</feature>
<keyword evidence="3 7" id="KW-0547">Nucleotide-binding</keyword>
<organism evidence="10 11">
    <name type="scientific">Marinicella pacifica</name>
    <dbReference type="NCBI Taxonomy" id="1171543"/>
    <lineage>
        <taxon>Bacteria</taxon>
        <taxon>Pseudomonadati</taxon>
        <taxon>Pseudomonadota</taxon>
        <taxon>Gammaproteobacteria</taxon>
        <taxon>Lysobacterales</taxon>
        <taxon>Marinicellaceae</taxon>
        <taxon>Marinicella</taxon>
    </lineage>
</organism>
<evidence type="ECO:0000256" key="6">
    <source>
        <dbReference type="ARBA" id="ARBA00023146"/>
    </source>
</evidence>
<evidence type="ECO:0000256" key="7">
    <source>
        <dbReference type="HAMAP-Rule" id="MF_01428"/>
    </source>
</evidence>
<protein>
    <recommendedName>
        <fullName evidence="7">Glutamyl-Q tRNA(Asp) synthetase</fullName>
        <shortName evidence="7">Glu-Q-RSs</shortName>
        <ecNumber evidence="7">6.1.1.-</ecNumber>
    </recommendedName>
</protein>